<dbReference type="InterPro" id="IPR016137">
    <property type="entry name" value="RGS"/>
</dbReference>
<dbReference type="InterPro" id="IPR036305">
    <property type="entry name" value="RGS_sf"/>
</dbReference>
<dbReference type="PANTHER" id="PTHR10845">
    <property type="entry name" value="REGULATOR OF G PROTEIN SIGNALING"/>
    <property type="match status" value="1"/>
</dbReference>
<dbReference type="PANTHER" id="PTHR10845:SF192">
    <property type="entry name" value="DOUBLE HIT, ISOFORM B"/>
    <property type="match status" value="1"/>
</dbReference>
<feature type="compositionally biased region" description="Polar residues" evidence="9">
    <location>
        <begin position="56"/>
        <end position="71"/>
    </location>
</feature>
<dbReference type="PROSITE" id="PS50132">
    <property type="entry name" value="RGS"/>
    <property type="match status" value="1"/>
</dbReference>
<keyword evidence="7" id="KW-0325">Glycoprotein</keyword>
<organism evidence="10 11">
    <name type="scientific">Owenia fusiformis</name>
    <name type="common">Polychaete worm</name>
    <dbReference type="NCBI Taxonomy" id="6347"/>
    <lineage>
        <taxon>Eukaryota</taxon>
        <taxon>Metazoa</taxon>
        <taxon>Spiralia</taxon>
        <taxon>Lophotrochozoa</taxon>
        <taxon>Annelida</taxon>
        <taxon>Polychaeta</taxon>
        <taxon>Sedentaria</taxon>
        <taxon>Canalipalpata</taxon>
        <taxon>Sabellida</taxon>
        <taxon>Oweniida</taxon>
        <taxon>Oweniidae</taxon>
        <taxon>Owenia</taxon>
    </lineage>
</organism>
<protein>
    <submittedName>
        <fullName evidence="10">Uncharacterized protein</fullName>
    </submittedName>
</protein>
<evidence type="ECO:0000256" key="8">
    <source>
        <dbReference type="ARBA" id="ARBA00023242"/>
    </source>
</evidence>
<dbReference type="GO" id="GO:0005634">
    <property type="term" value="C:nucleus"/>
    <property type="evidence" value="ECO:0007669"/>
    <property type="project" value="UniProtKB-SubCell"/>
</dbReference>
<keyword evidence="8" id="KW-0539">Nucleus</keyword>
<evidence type="ECO:0000256" key="3">
    <source>
        <dbReference type="ARBA" id="ARBA00004496"/>
    </source>
</evidence>
<keyword evidence="5" id="KW-0832">Ubl conjugation</keyword>
<comment type="subcellular location">
    <subcellularLocation>
        <location evidence="3">Cytoplasm</location>
    </subcellularLocation>
    <subcellularLocation>
        <location evidence="2">Membrane</location>
    </subcellularLocation>
    <subcellularLocation>
        <location evidence="1">Nucleus</location>
    </subcellularLocation>
</comment>
<dbReference type="SUPFAM" id="SSF48097">
    <property type="entry name" value="Regulator of G-protein signaling, RGS"/>
    <property type="match status" value="1"/>
</dbReference>
<keyword evidence="6" id="KW-0472">Membrane</keyword>
<dbReference type="InterPro" id="IPR044926">
    <property type="entry name" value="RGS_subdomain_2"/>
</dbReference>
<dbReference type="GO" id="GO:0007186">
    <property type="term" value="P:G protein-coupled receptor signaling pathway"/>
    <property type="evidence" value="ECO:0007669"/>
    <property type="project" value="UniProtKB-ARBA"/>
</dbReference>
<reference evidence="10" key="1">
    <citation type="submission" date="2022-03" db="EMBL/GenBank/DDBJ databases">
        <authorList>
            <person name="Martin C."/>
        </authorList>
    </citation>
    <scope>NUCLEOTIDE SEQUENCE</scope>
</reference>
<evidence type="ECO:0000256" key="5">
    <source>
        <dbReference type="ARBA" id="ARBA00022843"/>
    </source>
</evidence>
<sequence length="286" mass="32794">MNSRHRHLPLGLESTEHVLEVYEETVDRLPRLLQGVVETVTALVLSDRELTRHLSSEMSGISSKAQPSTTENDSRLRSKLHGNTITTTQTQQLQQQSGADSPPPSPSPSSERGSKACCFCWCCCCSCSCLTVRNGDENKSSKDSKLENINEKDDPPTLDEIKSWSDSFDKLMTCRGGRKSFREFLRSEYSEENMLFWLACEELKRHDNPEVVEEKARIIYEDYISILSPKEVSLDSRVREVINRNMVDPTPHTFDEAQLQIYTLMHRDSYPRFLNSQIYKSLLQQH</sequence>
<dbReference type="AlphaFoldDB" id="A0A8J1Y1Y6"/>
<dbReference type="GO" id="GO:0016020">
    <property type="term" value="C:membrane"/>
    <property type="evidence" value="ECO:0007669"/>
    <property type="project" value="UniProtKB-SubCell"/>
</dbReference>
<feature type="region of interest" description="Disordered" evidence="9">
    <location>
        <begin position="88"/>
        <end position="108"/>
    </location>
</feature>
<dbReference type="FunFam" id="1.10.167.10:FF:000015">
    <property type="entry name" value="Regulator of G-protein signaling 17"/>
    <property type="match status" value="1"/>
</dbReference>
<evidence type="ECO:0000313" key="10">
    <source>
        <dbReference type="EMBL" id="CAH1773347.1"/>
    </source>
</evidence>
<evidence type="ECO:0000313" key="11">
    <source>
        <dbReference type="Proteomes" id="UP000749559"/>
    </source>
</evidence>
<keyword evidence="4" id="KW-0963">Cytoplasm</keyword>
<dbReference type="Pfam" id="PF00615">
    <property type="entry name" value="RGS"/>
    <property type="match status" value="1"/>
</dbReference>
<feature type="region of interest" description="Disordered" evidence="9">
    <location>
        <begin position="136"/>
        <end position="161"/>
    </location>
</feature>
<evidence type="ECO:0000256" key="9">
    <source>
        <dbReference type="SAM" id="MobiDB-lite"/>
    </source>
</evidence>
<dbReference type="SMART" id="SM00315">
    <property type="entry name" value="RGS"/>
    <property type="match status" value="1"/>
</dbReference>
<proteinExistence type="predicted"/>
<dbReference type="EMBL" id="CAIIXF020000001">
    <property type="protein sequence ID" value="CAH1773347.1"/>
    <property type="molecule type" value="Genomic_DNA"/>
</dbReference>
<evidence type="ECO:0000256" key="1">
    <source>
        <dbReference type="ARBA" id="ARBA00004123"/>
    </source>
</evidence>
<keyword evidence="11" id="KW-1185">Reference proteome</keyword>
<comment type="caution">
    <text evidence="10">The sequence shown here is derived from an EMBL/GenBank/DDBJ whole genome shotgun (WGS) entry which is preliminary data.</text>
</comment>
<evidence type="ECO:0000256" key="2">
    <source>
        <dbReference type="ARBA" id="ARBA00004370"/>
    </source>
</evidence>
<dbReference type="OrthoDB" id="10266999at2759"/>
<name>A0A8J1Y1Y6_OWEFU</name>
<accession>A0A8J1Y1Y6</accession>
<evidence type="ECO:0000256" key="6">
    <source>
        <dbReference type="ARBA" id="ARBA00023136"/>
    </source>
</evidence>
<dbReference type="PRINTS" id="PR01301">
    <property type="entry name" value="RGSPROTEIN"/>
</dbReference>
<evidence type="ECO:0000256" key="4">
    <source>
        <dbReference type="ARBA" id="ARBA00022490"/>
    </source>
</evidence>
<feature type="region of interest" description="Disordered" evidence="9">
    <location>
        <begin position="55"/>
        <end position="75"/>
    </location>
</feature>
<dbReference type="GO" id="GO:0005737">
    <property type="term" value="C:cytoplasm"/>
    <property type="evidence" value="ECO:0007669"/>
    <property type="project" value="UniProtKB-SubCell"/>
</dbReference>
<dbReference type="Gene3D" id="1.10.167.10">
    <property type="entry name" value="Regulator of G-protein Signalling 4, domain 2"/>
    <property type="match status" value="1"/>
</dbReference>
<evidence type="ECO:0000256" key="7">
    <source>
        <dbReference type="ARBA" id="ARBA00023180"/>
    </source>
</evidence>
<gene>
    <name evidence="10" type="ORF">OFUS_LOCUS960</name>
</gene>
<dbReference type="Proteomes" id="UP000749559">
    <property type="component" value="Unassembled WGS sequence"/>
</dbReference>